<reference evidence="5 6" key="1">
    <citation type="journal article" date="2024" name="Chem. Sci.">
        <title>Discovery of a lagriamide polyketide by integrated genome mining, isotopic labeling, and untargeted metabolomics.</title>
        <authorList>
            <person name="Fergusson C.H."/>
            <person name="Saulog J."/>
            <person name="Paulo B.S."/>
            <person name="Wilson D.M."/>
            <person name="Liu D.Y."/>
            <person name="Morehouse N.J."/>
            <person name="Waterworth S."/>
            <person name="Barkei J."/>
            <person name="Gray C.A."/>
            <person name="Kwan J.C."/>
            <person name="Eustaquio A.S."/>
            <person name="Linington R.G."/>
        </authorList>
    </citation>
    <scope>NUCLEOTIDE SEQUENCE [LARGE SCALE GENOMIC DNA]</scope>
    <source>
        <strain evidence="5 6">RL17-338-BIF-B</strain>
    </source>
</reference>
<evidence type="ECO:0000256" key="1">
    <source>
        <dbReference type="ARBA" id="ARBA00023015"/>
    </source>
</evidence>
<keyword evidence="3" id="KW-0804">Transcription</keyword>
<dbReference type="PROSITE" id="PS01124">
    <property type="entry name" value="HTH_ARAC_FAMILY_2"/>
    <property type="match status" value="1"/>
</dbReference>
<evidence type="ECO:0000256" key="3">
    <source>
        <dbReference type="ARBA" id="ARBA00023163"/>
    </source>
</evidence>
<dbReference type="PANTHER" id="PTHR47894">
    <property type="entry name" value="HTH-TYPE TRANSCRIPTIONAL REGULATOR GADX"/>
    <property type="match status" value="1"/>
</dbReference>
<organism evidence="5 6">
    <name type="scientific">Paraburkholderia acidicola</name>
    <dbReference type="NCBI Taxonomy" id="1912599"/>
    <lineage>
        <taxon>Bacteria</taxon>
        <taxon>Pseudomonadati</taxon>
        <taxon>Pseudomonadota</taxon>
        <taxon>Betaproteobacteria</taxon>
        <taxon>Burkholderiales</taxon>
        <taxon>Burkholderiaceae</taxon>
        <taxon>Paraburkholderia</taxon>
    </lineage>
</organism>
<sequence length="336" mass="37362">MNSVEHNAEANLRVHLLRCLADTCKDMGIDPERLCMGLGFDVADLSDPSCRVSLRQAGTMIQRALSLAPGCGLGLETGTRETIASIGLVGYAMLTSRTLMDAAALNIRLQKHTGPLLYFDLTTDERIASICATNHFFESDVEIFLVEEAFSSAMKLAYALVGDGFRPAAVDLTYRAPSYAAQYSRIFKCPVRFEQASNVFSVDAAWGTRPIATYDPLAHRQALLLLQAADTQEDSGTDFLESIARIIRRDLRNAPLLATVATQLCMSERTLRRRLTGSGVSYQTLVNDIRQKRAYELLNNPRLTVDYVAREVGFTDSHNFRRAFKRWTGHGPRESR</sequence>
<dbReference type="Gene3D" id="1.10.10.60">
    <property type="entry name" value="Homeodomain-like"/>
    <property type="match status" value="1"/>
</dbReference>
<proteinExistence type="predicted"/>
<keyword evidence="2" id="KW-0238">DNA-binding</keyword>
<comment type="caution">
    <text evidence="5">The sequence shown here is derived from an EMBL/GenBank/DDBJ whole genome shotgun (WGS) entry which is preliminary data.</text>
</comment>
<keyword evidence="1" id="KW-0805">Transcription regulation</keyword>
<feature type="domain" description="HTH araC/xylS-type" evidence="4">
    <location>
        <begin position="241"/>
        <end position="336"/>
    </location>
</feature>
<dbReference type="InterPro" id="IPR032687">
    <property type="entry name" value="AraC-type_N"/>
</dbReference>
<name>A0ABV1LRP5_9BURK</name>
<keyword evidence="6" id="KW-1185">Reference proteome</keyword>
<gene>
    <name evidence="5" type="ORF">N0A02_21185</name>
</gene>
<dbReference type="InterPro" id="IPR018060">
    <property type="entry name" value="HTH_AraC"/>
</dbReference>
<dbReference type="RefSeq" id="WP_349543898.1">
    <property type="nucleotide sequence ID" value="NZ_JAOALG010000002.1"/>
</dbReference>
<dbReference type="Proteomes" id="UP001469089">
    <property type="component" value="Unassembled WGS sequence"/>
</dbReference>
<protein>
    <submittedName>
        <fullName evidence="5">AraC family transcriptional regulator</fullName>
    </submittedName>
</protein>
<dbReference type="EMBL" id="JAOALG010000002">
    <property type="protein sequence ID" value="MEQ5841955.1"/>
    <property type="molecule type" value="Genomic_DNA"/>
</dbReference>
<accession>A0ABV1LRP5</accession>
<dbReference type="SUPFAM" id="SSF46689">
    <property type="entry name" value="Homeodomain-like"/>
    <property type="match status" value="1"/>
</dbReference>
<dbReference type="PANTHER" id="PTHR47894:SF1">
    <property type="entry name" value="HTH-TYPE TRANSCRIPTIONAL REGULATOR VQSM"/>
    <property type="match status" value="1"/>
</dbReference>
<evidence type="ECO:0000313" key="5">
    <source>
        <dbReference type="EMBL" id="MEQ5841955.1"/>
    </source>
</evidence>
<dbReference type="InterPro" id="IPR009057">
    <property type="entry name" value="Homeodomain-like_sf"/>
</dbReference>
<evidence type="ECO:0000256" key="2">
    <source>
        <dbReference type="ARBA" id="ARBA00023125"/>
    </source>
</evidence>
<dbReference type="Pfam" id="PF12833">
    <property type="entry name" value="HTH_18"/>
    <property type="match status" value="1"/>
</dbReference>
<dbReference type="Pfam" id="PF12625">
    <property type="entry name" value="Arabinose_bd"/>
    <property type="match status" value="1"/>
</dbReference>
<evidence type="ECO:0000259" key="4">
    <source>
        <dbReference type="PROSITE" id="PS01124"/>
    </source>
</evidence>
<dbReference type="SMART" id="SM00342">
    <property type="entry name" value="HTH_ARAC"/>
    <property type="match status" value="1"/>
</dbReference>
<evidence type="ECO:0000313" key="6">
    <source>
        <dbReference type="Proteomes" id="UP001469089"/>
    </source>
</evidence>